<reference evidence="2" key="1">
    <citation type="submission" date="2021-02" db="EMBL/GenBank/DDBJ databases">
        <authorList>
            <person name="Nowell W R."/>
        </authorList>
    </citation>
    <scope>NUCLEOTIDE SEQUENCE</scope>
</reference>
<evidence type="ECO:0000256" key="1">
    <source>
        <dbReference type="SAM" id="MobiDB-lite"/>
    </source>
</evidence>
<feature type="compositionally biased region" description="Basic and acidic residues" evidence="1">
    <location>
        <begin position="7"/>
        <end position="40"/>
    </location>
</feature>
<evidence type="ECO:0000313" key="2">
    <source>
        <dbReference type="EMBL" id="CAF1359315.1"/>
    </source>
</evidence>
<accession>A0A815HTC2</accession>
<feature type="region of interest" description="Disordered" evidence="1">
    <location>
        <begin position="1"/>
        <end position="73"/>
    </location>
</feature>
<dbReference type="Proteomes" id="UP000663834">
    <property type="component" value="Unassembled WGS sequence"/>
</dbReference>
<gene>
    <name evidence="2" type="ORF">KQP761_LOCUS7644</name>
</gene>
<dbReference type="SUPFAM" id="SSF57184">
    <property type="entry name" value="Growth factor receptor domain"/>
    <property type="match status" value="1"/>
</dbReference>
<comment type="caution">
    <text evidence="2">The sequence shown here is derived from an EMBL/GenBank/DDBJ whole genome shotgun (WGS) entry which is preliminary data.</text>
</comment>
<dbReference type="InterPro" id="IPR009030">
    <property type="entry name" value="Growth_fac_rcpt_cys_sf"/>
</dbReference>
<feature type="compositionally biased region" description="Basic and acidic residues" evidence="1">
    <location>
        <begin position="49"/>
        <end position="73"/>
    </location>
</feature>
<sequence length="165" mass="18416">MDAVKAGIEKAKEATQGKLAEDKAQIGKDPTKKPSERVEAAVESGIAKMKQDEHAHKAEPHKDEHTLKPEQHKNEHNAKFTFAYCQLQLYLFEQMDSISAIECDLCPIGYQTTSSGQTYCRACSPDHYSPNFILCESGFANDKHARDKCDLCPNGFYADVPSLTY</sequence>
<proteinExistence type="predicted"/>
<protein>
    <recommendedName>
        <fullName evidence="4">Tyrosine-protein kinase ephrin type A/B receptor-like domain-containing protein</fullName>
    </recommendedName>
</protein>
<name>A0A815HTC2_9BILA</name>
<dbReference type="EMBL" id="CAJNOW010002644">
    <property type="protein sequence ID" value="CAF1359315.1"/>
    <property type="molecule type" value="Genomic_DNA"/>
</dbReference>
<dbReference type="AlphaFoldDB" id="A0A815HTC2"/>
<evidence type="ECO:0008006" key="4">
    <source>
        <dbReference type="Google" id="ProtNLM"/>
    </source>
</evidence>
<organism evidence="2 3">
    <name type="scientific">Rotaria magnacalcarata</name>
    <dbReference type="NCBI Taxonomy" id="392030"/>
    <lineage>
        <taxon>Eukaryota</taxon>
        <taxon>Metazoa</taxon>
        <taxon>Spiralia</taxon>
        <taxon>Gnathifera</taxon>
        <taxon>Rotifera</taxon>
        <taxon>Eurotatoria</taxon>
        <taxon>Bdelloidea</taxon>
        <taxon>Philodinida</taxon>
        <taxon>Philodinidae</taxon>
        <taxon>Rotaria</taxon>
    </lineage>
</organism>
<dbReference type="OrthoDB" id="10046431at2759"/>
<evidence type="ECO:0000313" key="3">
    <source>
        <dbReference type="Proteomes" id="UP000663834"/>
    </source>
</evidence>